<feature type="transmembrane region" description="Helical" evidence="14">
    <location>
        <begin position="183"/>
        <end position="206"/>
    </location>
</feature>
<dbReference type="GO" id="GO:0008121">
    <property type="term" value="F:quinol-cytochrome-c reductase activity"/>
    <property type="evidence" value="ECO:0007669"/>
    <property type="project" value="TreeGrafter"/>
</dbReference>
<keyword evidence="6 14" id="KW-0812">Transmembrane</keyword>
<dbReference type="EMBL" id="BK010880">
    <property type="protein sequence ID" value="DAC80426.1"/>
    <property type="molecule type" value="Genomic_DNA"/>
</dbReference>
<comment type="cofactor">
    <cofactor evidence="14">
        <name>heme b</name>
        <dbReference type="ChEBI" id="CHEBI:60344"/>
    </cofactor>
    <text evidence="14">Binds 2 heme groups non-covalently.</text>
</comment>
<keyword evidence="7 14" id="KW-0479">Metal-binding</keyword>
<feature type="transmembrane region" description="Helical" evidence="14">
    <location>
        <begin position="53"/>
        <end position="72"/>
    </location>
</feature>
<protein>
    <recommendedName>
        <fullName evidence="2 14">Cytochrome b</fullName>
    </recommendedName>
</protein>
<dbReference type="Pfam" id="PF00032">
    <property type="entry name" value="Cytochrom_B_C"/>
    <property type="match status" value="1"/>
</dbReference>
<dbReference type="Pfam" id="PF00033">
    <property type="entry name" value="Cytochrome_B"/>
    <property type="match status" value="1"/>
</dbReference>
<evidence type="ECO:0000256" key="10">
    <source>
        <dbReference type="ARBA" id="ARBA00022989"/>
    </source>
</evidence>
<reference evidence="17" key="1">
    <citation type="journal article" date="2019" name="Infect. Genet. Evol.">
        <title>The complete coding region of the maxicircle as a superior phylogenetic marker for exploring evolutionary relationships between members of the Leishmaniinae.</title>
        <authorList>
            <person name="Kaufer A."/>
            <person name="Barratt J."/>
            <person name="Stark D."/>
            <person name="Ellis J."/>
        </authorList>
    </citation>
    <scope>NUCLEOTIDE SEQUENCE</scope>
    <source>
        <strain evidence="17">LEM3045</strain>
    </source>
</reference>
<dbReference type="GO" id="GO:0005743">
    <property type="term" value="C:mitochondrial inner membrane"/>
    <property type="evidence" value="ECO:0007669"/>
    <property type="project" value="UniProtKB-SubCell"/>
</dbReference>
<evidence type="ECO:0000256" key="11">
    <source>
        <dbReference type="ARBA" id="ARBA00023004"/>
    </source>
</evidence>
<feature type="transmembrane region" description="Helical" evidence="14">
    <location>
        <begin position="84"/>
        <end position="107"/>
    </location>
</feature>
<dbReference type="InterPro" id="IPR016174">
    <property type="entry name" value="Di-haem_cyt_TM"/>
</dbReference>
<dbReference type="AlphaFoldDB" id="A0A5H3CJD4"/>
<evidence type="ECO:0000256" key="3">
    <source>
        <dbReference type="ARBA" id="ARBA00022448"/>
    </source>
</evidence>
<keyword evidence="4 14" id="KW-0349">Heme</keyword>
<feature type="domain" description="Cytochrome b/b6 C-terminal region profile" evidence="16">
    <location>
        <begin position="215"/>
        <end position="373"/>
    </location>
</feature>
<feature type="domain" description="Cytochrome b/b6 N-terminal region profile" evidence="15">
    <location>
        <begin position="3"/>
        <end position="212"/>
    </location>
</feature>
<feature type="transmembrane region" description="Helical" evidence="14">
    <location>
        <begin position="113"/>
        <end position="136"/>
    </location>
</feature>
<evidence type="ECO:0000256" key="1">
    <source>
        <dbReference type="ARBA" id="ARBA00004448"/>
    </source>
</evidence>
<geneLocation type="mitochondrion" evidence="17"/>
<evidence type="ECO:0000313" key="17">
    <source>
        <dbReference type="EMBL" id="DAC80426.1"/>
    </source>
</evidence>
<reference evidence="17" key="2">
    <citation type="journal article" date="2019" name="Pathogens">
        <title>Evolutionary Insight into the Trypanosomatidae Using Alignment-Free Phylogenomics of the Kinetoplast.</title>
        <authorList>
            <person name="Kaufer A."/>
            <person name="Stark D."/>
            <person name="Ellis J."/>
        </authorList>
    </citation>
    <scope>NUCLEOTIDE SEQUENCE</scope>
    <source>
        <strain evidence="17">LEM3045</strain>
    </source>
</reference>
<feature type="transmembrane region" description="Helical" evidence="14">
    <location>
        <begin position="326"/>
        <end position="347"/>
    </location>
</feature>
<evidence type="ECO:0000256" key="4">
    <source>
        <dbReference type="ARBA" id="ARBA00022617"/>
    </source>
</evidence>
<comment type="function">
    <text evidence="14">Component of the ubiquinol-cytochrome c reductase complex (complex III or cytochrome b-c1 complex) that is part of the mitochondrial respiratory chain. The b-c1 complex mediates electron transfer from ubiquinol to cytochrome c. Contributes to the generation of a proton gradient across the mitochondrial membrane that is then used for ATP synthesis.</text>
</comment>
<dbReference type="GO" id="GO:0016491">
    <property type="term" value="F:oxidoreductase activity"/>
    <property type="evidence" value="ECO:0007669"/>
    <property type="project" value="UniProtKB-UniRule"/>
</dbReference>
<comment type="subcellular location">
    <subcellularLocation>
        <location evidence="1">Mitochondrion inner membrane</location>
        <topology evidence="1">Multi-pass membrane protein</topology>
    </subcellularLocation>
</comment>
<comment type="similarity">
    <text evidence="14">Belongs to the cytochrome b family.</text>
</comment>
<name>A0A5H3CJD4_LEIEN</name>
<feature type="transmembrane region" description="Helical" evidence="14">
    <location>
        <begin position="353"/>
        <end position="372"/>
    </location>
</feature>
<keyword evidence="11 14" id="KW-0408">Iron</keyword>
<dbReference type="InterPro" id="IPR036150">
    <property type="entry name" value="Cyt_b/b6_C_sf"/>
</dbReference>
<dbReference type="InterPro" id="IPR005797">
    <property type="entry name" value="Cyt_b/b6_N"/>
</dbReference>
<evidence type="ECO:0000256" key="8">
    <source>
        <dbReference type="ARBA" id="ARBA00022792"/>
    </source>
</evidence>
<evidence type="ECO:0000256" key="7">
    <source>
        <dbReference type="ARBA" id="ARBA00022723"/>
    </source>
</evidence>
<feature type="transmembrane region" description="Helical" evidence="14">
    <location>
        <begin position="143"/>
        <end position="168"/>
    </location>
</feature>
<keyword evidence="10 14" id="KW-1133">Transmembrane helix</keyword>
<dbReference type="PANTHER" id="PTHR19271">
    <property type="entry name" value="CYTOCHROME B"/>
    <property type="match status" value="1"/>
</dbReference>
<keyword evidence="8" id="KW-0999">Mitochondrion inner membrane</keyword>
<gene>
    <name evidence="17" type="primary">Cyb</name>
</gene>
<keyword evidence="9 14" id="KW-0249">Electron transport</keyword>
<keyword evidence="3 14" id="KW-0813">Transport</keyword>
<evidence type="ECO:0000256" key="2">
    <source>
        <dbReference type="ARBA" id="ARBA00013531"/>
    </source>
</evidence>
<organism evidence="17">
    <name type="scientific">Leishmania enriettii</name>
    <dbReference type="NCBI Taxonomy" id="5663"/>
    <lineage>
        <taxon>Eukaryota</taxon>
        <taxon>Discoba</taxon>
        <taxon>Euglenozoa</taxon>
        <taxon>Kinetoplastea</taxon>
        <taxon>Metakinetoplastina</taxon>
        <taxon>Trypanosomatida</taxon>
        <taxon>Trypanosomatidae</taxon>
        <taxon>Leishmaniinae</taxon>
        <taxon>Leishmania</taxon>
    </lineage>
</organism>
<evidence type="ECO:0000256" key="14">
    <source>
        <dbReference type="RuleBase" id="RU362117"/>
    </source>
</evidence>
<feature type="transmembrane region" description="Helical" evidence="14">
    <location>
        <begin position="296"/>
        <end position="319"/>
    </location>
</feature>
<dbReference type="GO" id="GO:0046872">
    <property type="term" value="F:metal ion binding"/>
    <property type="evidence" value="ECO:0007669"/>
    <property type="project" value="UniProtKB-UniRule"/>
</dbReference>
<dbReference type="InterPro" id="IPR005798">
    <property type="entry name" value="Cyt_b/b6_C"/>
</dbReference>
<dbReference type="Gene3D" id="1.20.810.10">
    <property type="entry name" value="Cytochrome Bc1 Complex, Chain C"/>
    <property type="match status" value="1"/>
</dbReference>
<evidence type="ECO:0000256" key="12">
    <source>
        <dbReference type="ARBA" id="ARBA00023128"/>
    </source>
</evidence>
<keyword evidence="5 14" id="KW-0679">Respiratory chain</keyword>
<dbReference type="InterPro" id="IPR048259">
    <property type="entry name" value="Cytochrome_b_N_euk/bac"/>
</dbReference>
<feature type="transmembrane region" description="Helical" evidence="14">
    <location>
        <begin position="235"/>
        <end position="255"/>
    </location>
</feature>
<dbReference type="InterPro" id="IPR027387">
    <property type="entry name" value="Cytb/b6-like_sf"/>
</dbReference>
<dbReference type="SUPFAM" id="SSF81342">
    <property type="entry name" value="Transmembrane di-heme cytochromes"/>
    <property type="match status" value="1"/>
</dbReference>
<dbReference type="CDD" id="cd00284">
    <property type="entry name" value="Cytochrome_b_N"/>
    <property type="match status" value="1"/>
</dbReference>
<sequence>MWLHNWTYQNIMIEKRRRKKRLLTSGCLLRVYGVGFSLGFFICMQIICGVCLAWLFFSCFICTNWYFVLFLWDFDLGFVIRSTHICFTSLLFFLLYVHIFKCIVLIILFDTHILVWVVGFIIYIFIVVIGFIGYVLPCTMMSYWGLTVFSNILATVPVIGTWLCYWIWGSEYINDFTLLKLHVLHVLLPFVLILVIFMHLFCLHYFMSSDGFCDRFAFYCERLCFCMWFYLRDMFLAFLILFCIIYFIFINWYFVFHEESWVIVDTLKTSDKILPEWFFLFLFGFLKAVPDKFTGLLLMVILLFSLFLFILNCILWFVYCRSSLLWFTYSLILFYSIFMSGFLALYVILAYPIWMELQFWVLLLFMLVVCRLD</sequence>
<dbReference type="PROSITE" id="PS51003">
    <property type="entry name" value="CYTB_CTER"/>
    <property type="match status" value="1"/>
</dbReference>
<evidence type="ECO:0000259" key="15">
    <source>
        <dbReference type="PROSITE" id="PS51002"/>
    </source>
</evidence>
<dbReference type="PANTHER" id="PTHR19271:SF16">
    <property type="entry name" value="CYTOCHROME B"/>
    <property type="match status" value="1"/>
</dbReference>
<evidence type="ECO:0000256" key="13">
    <source>
        <dbReference type="ARBA" id="ARBA00023136"/>
    </source>
</evidence>
<proteinExistence type="inferred from homology"/>
<dbReference type="GO" id="GO:0006122">
    <property type="term" value="P:mitochondrial electron transport, ubiquinol to cytochrome c"/>
    <property type="evidence" value="ECO:0007669"/>
    <property type="project" value="TreeGrafter"/>
</dbReference>
<evidence type="ECO:0000259" key="16">
    <source>
        <dbReference type="PROSITE" id="PS51003"/>
    </source>
</evidence>
<dbReference type="SUPFAM" id="SSF81648">
    <property type="entry name" value="a domain/subunit of cytochrome bc1 complex (Ubiquinol-cytochrome c reductase)"/>
    <property type="match status" value="1"/>
</dbReference>
<accession>A0A5H3CJD4</accession>
<dbReference type="PROSITE" id="PS51002">
    <property type="entry name" value="CYTB_NTER"/>
    <property type="match status" value="1"/>
</dbReference>
<keyword evidence="13 14" id="KW-0472">Membrane</keyword>
<evidence type="ECO:0000256" key="9">
    <source>
        <dbReference type="ARBA" id="ARBA00022982"/>
    </source>
</evidence>
<evidence type="ECO:0000256" key="5">
    <source>
        <dbReference type="ARBA" id="ARBA00022660"/>
    </source>
</evidence>
<keyword evidence="12 14" id="KW-0496">Mitochondrion</keyword>
<feature type="transmembrane region" description="Helical" evidence="14">
    <location>
        <begin position="21"/>
        <end position="47"/>
    </location>
</feature>
<evidence type="ECO:0000256" key="6">
    <source>
        <dbReference type="ARBA" id="ARBA00022692"/>
    </source>
</evidence>